<dbReference type="InterPro" id="IPR021769">
    <property type="entry name" value="DUF3331"/>
</dbReference>
<sequence>MAYLSDDNMIERALLRLLCPVVPVSVRCVETAYKKKFRRQKRPVVKAHAPQRLPQPARIFVHEILSAHTVSICWSDSQSGYYAEQIWRLGFARNDGFCALTGRPIAEGDEVFRPRRSVACVPANWDRMILASSVSTTVPIRL</sequence>
<evidence type="ECO:0008006" key="3">
    <source>
        <dbReference type="Google" id="ProtNLM"/>
    </source>
</evidence>
<evidence type="ECO:0000313" key="2">
    <source>
        <dbReference type="Proteomes" id="UP000008311"/>
    </source>
</evidence>
<organism evidence="1 2">
    <name type="scientific">Ricinus communis</name>
    <name type="common">Castor bean</name>
    <dbReference type="NCBI Taxonomy" id="3988"/>
    <lineage>
        <taxon>Eukaryota</taxon>
        <taxon>Viridiplantae</taxon>
        <taxon>Streptophyta</taxon>
        <taxon>Embryophyta</taxon>
        <taxon>Tracheophyta</taxon>
        <taxon>Spermatophyta</taxon>
        <taxon>Magnoliopsida</taxon>
        <taxon>eudicotyledons</taxon>
        <taxon>Gunneridae</taxon>
        <taxon>Pentapetalae</taxon>
        <taxon>rosids</taxon>
        <taxon>fabids</taxon>
        <taxon>Malpighiales</taxon>
        <taxon>Euphorbiaceae</taxon>
        <taxon>Acalyphoideae</taxon>
        <taxon>Acalypheae</taxon>
        <taxon>Ricinus</taxon>
    </lineage>
</organism>
<gene>
    <name evidence="1" type="ORF">RCOM_0013880</name>
</gene>
<protein>
    <recommendedName>
        <fullName evidence="3">DUF3331 domain-containing protein</fullName>
    </recommendedName>
</protein>
<dbReference type="InParanoid" id="B9TCD6"/>
<name>B9TCD6_RICCO</name>
<dbReference type="Pfam" id="PF11811">
    <property type="entry name" value="DUF3331"/>
    <property type="match status" value="1"/>
</dbReference>
<reference evidence="2" key="1">
    <citation type="journal article" date="2010" name="Nat. Biotechnol.">
        <title>Draft genome sequence of the oilseed species Ricinus communis.</title>
        <authorList>
            <person name="Chan A.P."/>
            <person name="Crabtree J."/>
            <person name="Zhao Q."/>
            <person name="Lorenzi H."/>
            <person name="Orvis J."/>
            <person name="Puiu D."/>
            <person name="Melake-Berhan A."/>
            <person name="Jones K.M."/>
            <person name="Redman J."/>
            <person name="Chen G."/>
            <person name="Cahoon E.B."/>
            <person name="Gedil M."/>
            <person name="Stanke M."/>
            <person name="Haas B.J."/>
            <person name="Wortman J.R."/>
            <person name="Fraser-Liggett C.M."/>
            <person name="Ravel J."/>
            <person name="Rabinowicz P.D."/>
        </authorList>
    </citation>
    <scope>NUCLEOTIDE SEQUENCE [LARGE SCALE GENOMIC DNA]</scope>
    <source>
        <strain evidence="2">cv. Hale</strain>
    </source>
</reference>
<dbReference type="Proteomes" id="UP000008311">
    <property type="component" value="Unassembled WGS sequence"/>
</dbReference>
<proteinExistence type="predicted"/>
<evidence type="ECO:0000313" key="1">
    <source>
        <dbReference type="EMBL" id="EEF26479.1"/>
    </source>
</evidence>
<dbReference type="EMBL" id="EQ977194">
    <property type="protein sequence ID" value="EEF26479.1"/>
    <property type="molecule type" value="Genomic_DNA"/>
</dbReference>
<dbReference type="AlphaFoldDB" id="B9TCD6"/>
<keyword evidence="2" id="KW-1185">Reference proteome</keyword>
<accession>B9TCD6</accession>